<sequence>MSDSLPPTAPPSNDAYGTPAAASGRWNPLAIISLIAGIVGFFFSLYGVISLVALVLGLLGRRQIAGSGQRGRGLALAGIILGIIGIVLEVILIIVGASHGAMR</sequence>
<feature type="transmembrane region" description="Helical" evidence="1">
    <location>
        <begin position="29"/>
        <end position="59"/>
    </location>
</feature>
<organism evidence="3 4">
    <name type="scientific">Frondihabitans sucicola</name>
    <dbReference type="NCBI Taxonomy" id="1268041"/>
    <lineage>
        <taxon>Bacteria</taxon>
        <taxon>Bacillati</taxon>
        <taxon>Actinomycetota</taxon>
        <taxon>Actinomycetes</taxon>
        <taxon>Micrococcales</taxon>
        <taxon>Microbacteriaceae</taxon>
        <taxon>Frondihabitans</taxon>
    </lineage>
</organism>
<dbReference type="Proteomes" id="UP001321486">
    <property type="component" value="Chromosome"/>
</dbReference>
<name>A0ABM8GL56_9MICO</name>
<keyword evidence="1" id="KW-0472">Membrane</keyword>
<protein>
    <recommendedName>
        <fullName evidence="2">DUF4190 domain-containing protein</fullName>
    </recommendedName>
</protein>
<keyword evidence="4" id="KW-1185">Reference proteome</keyword>
<dbReference type="Pfam" id="PF13828">
    <property type="entry name" value="DUF4190"/>
    <property type="match status" value="1"/>
</dbReference>
<keyword evidence="1" id="KW-0812">Transmembrane</keyword>
<dbReference type="InterPro" id="IPR025241">
    <property type="entry name" value="DUF4190"/>
</dbReference>
<accession>A0ABM8GL56</accession>
<evidence type="ECO:0000313" key="3">
    <source>
        <dbReference type="EMBL" id="BDZ49121.1"/>
    </source>
</evidence>
<dbReference type="EMBL" id="AP027732">
    <property type="protein sequence ID" value="BDZ49121.1"/>
    <property type="molecule type" value="Genomic_DNA"/>
</dbReference>
<evidence type="ECO:0000313" key="4">
    <source>
        <dbReference type="Proteomes" id="UP001321486"/>
    </source>
</evidence>
<keyword evidence="1" id="KW-1133">Transmembrane helix</keyword>
<feature type="domain" description="DUF4190" evidence="2">
    <location>
        <begin position="29"/>
        <end position="91"/>
    </location>
</feature>
<proteinExistence type="predicted"/>
<evidence type="ECO:0000256" key="1">
    <source>
        <dbReference type="SAM" id="Phobius"/>
    </source>
</evidence>
<evidence type="ECO:0000259" key="2">
    <source>
        <dbReference type="Pfam" id="PF13828"/>
    </source>
</evidence>
<gene>
    <name evidence="3" type="ORF">GCM10025867_13620</name>
</gene>
<reference evidence="4" key="1">
    <citation type="journal article" date="2019" name="Int. J. Syst. Evol. Microbiol.">
        <title>The Global Catalogue of Microorganisms (GCM) 10K type strain sequencing project: providing services to taxonomists for standard genome sequencing and annotation.</title>
        <authorList>
            <consortium name="The Broad Institute Genomics Platform"/>
            <consortium name="The Broad Institute Genome Sequencing Center for Infectious Disease"/>
            <person name="Wu L."/>
            <person name="Ma J."/>
        </authorList>
    </citation>
    <scope>NUCLEOTIDE SEQUENCE [LARGE SCALE GENOMIC DNA]</scope>
    <source>
        <strain evidence="4">NBRC 108728</strain>
    </source>
</reference>
<feature type="transmembrane region" description="Helical" evidence="1">
    <location>
        <begin position="71"/>
        <end position="97"/>
    </location>
</feature>
<dbReference type="RefSeq" id="WP_286345975.1">
    <property type="nucleotide sequence ID" value="NZ_AP027732.1"/>
</dbReference>